<dbReference type="Pfam" id="PF03795">
    <property type="entry name" value="YCII"/>
    <property type="match status" value="1"/>
</dbReference>
<organism evidence="3 4">
    <name type="scientific">Caulobacter vibrioides</name>
    <name type="common">Caulobacter crescentus</name>
    <dbReference type="NCBI Taxonomy" id="155892"/>
    <lineage>
        <taxon>Bacteria</taxon>
        <taxon>Pseudomonadati</taxon>
        <taxon>Pseudomonadota</taxon>
        <taxon>Alphaproteobacteria</taxon>
        <taxon>Caulobacterales</taxon>
        <taxon>Caulobacteraceae</taxon>
        <taxon>Caulobacter</taxon>
    </lineage>
</organism>
<dbReference type="PANTHER" id="PTHR35174:SF3">
    <property type="entry name" value="BLL7171 PROTEIN"/>
    <property type="match status" value="1"/>
</dbReference>
<dbReference type="EMBL" id="CP023315">
    <property type="protein sequence ID" value="ATC33242.1"/>
    <property type="molecule type" value="Genomic_DNA"/>
</dbReference>
<dbReference type="SUPFAM" id="SSF54909">
    <property type="entry name" value="Dimeric alpha+beta barrel"/>
    <property type="match status" value="1"/>
</dbReference>
<dbReference type="PANTHER" id="PTHR35174">
    <property type="entry name" value="BLL7171 PROTEIN-RELATED"/>
    <property type="match status" value="1"/>
</dbReference>
<dbReference type="InterPro" id="IPR011008">
    <property type="entry name" value="Dimeric_a/b-barrel"/>
</dbReference>
<dbReference type="Proteomes" id="UP000217311">
    <property type="component" value="Chromosome"/>
</dbReference>
<evidence type="ECO:0000313" key="3">
    <source>
        <dbReference type="EMBL" id="ATC33242.1"/>
    </source>
</evidence>
<feature type="domain" description="YCII-related" evidence="2">
    <location>
        <begin position="10"/>
        <end position="123"/>
    </location>
</feature>
<comment type="similarity">
    <text evidence="1">Belongs to the YciI family.</text>
</comment>
<evidence type="ECO:0000313" key="4">
    <source>
        <dbReference type="Proteomes" id="UP000217311"/>
    </source>
</evidence>
<sequence length="125" mass="13333">MVARSRETNMQYALLLYENEAVYAEEGAMSLEAIIAAHGALAAELAEQGVLRGGQGLKSSDTATTLRKSRGVDTLHDGPYAEAREQLGGFYVIEVPDLDAALAIAKRIPFAGDGAVEVRPIIDED</sequence>
<dbReference type="InterPro" id="IPR005545">
    <property type="entry name" value="YCII"/>
</dbReference>
<evidence type="ECO:0000259" key="2">
    <source>
        <dbReference type="Pfam" id="PF03795"/>
    </source>
</evidence>
<proteinExistence type="inferred from homology"/>
<protein>
    <submittedName>
        <fullName evidence="3">YciI family protein</fullName>
    </submittedName>
</protein>
<name>A0A290MTQ8_CAUVI</name>
<dbReference type="Gene3D" id="3.30.70.1060">
    <property type="entry name" value="Dimeric alpha+beta barrel"/>
    <property type="match status" value="1"/>
</dbReference>
<reference evidence="4" key="1">
    <citation type="submission" date="2017-09" db="EMBL/GenBank/DDBJ databases">
        <title>Genome evolution observed in wild isolates of Caulobacter crescentus.</title>
        <authorList>
            <person name="Ely B."/>
            <person name="Wilson K."/>
            <person name="Scott D."/>
        </authorList>
    </citation>
    <scope>NUCLEOTIDE SEQUENCE [LARGE SCALE GENOMIC DNA]</scope>
    <source>
        <strain evidence="4">CB13b1a</strain>
    </source>
</reference>
<evidence type="ECO:0000256" key="1">
    <source>
        <dbReference type="ARBA" id="ARBA00007689"/>
    </source>
</evidence>
<accession>A0A290MTQ8</accession>
<gene>
    <name evidence="3" type="ORF">CA606_13410</name>
</gene>
<dbReference type="AlphaFoldDB" id="A0A290MTQ8"/>